<dbReference type="EMBL" id="OKRB01000024">
    <property type="protein sequence ID" value="SPE17937.1"/>
    <property type="molecule type" value="Genomic_DNA"/>
</dbReference>
<name>A0A2N9L3M9_9BACT</name>
<feature type="chain" id="PRO_5014880079" description="Lipoprotein" evidence="1">
    <location>
        <begin position="19"/>
        <end position="261"/>
    </location>
</feature>
<protein>
    <recommendedName>
        <fullName evidence="4">Lipoprotein</fullName>
    </recommendedName>
</protein>
<feature type="signal peptide" evidence="1">
    <location>
        <begin position="1"/>
        <end position="18"/>
    </location>
</feature>
<evidence type="ECO:0000313" key="3">
    <source>
        <dbReference type="Proteomes" id="UP000239735"/>
    </source>
</evidence>
<dbReference type="OrthoDB" id="5958677at2"/>
<dbReference type="AlphaFoldDB" id="A0A2N9L3M9"/>
<proteinExistence type="predicted"/>
<organism evidence="2 3">
    <name type="scientific">Candidatus Sulfuritelmatomonas gaucii</name>
    <dbReference type="NCBI Taxonomy" id="2043161"/>
    <lineage>
        <taxon>Bacteria</taxon>
        <taxon>Pseudomonadati</taxon>
        <taxon>Acidobacteriota</taxon>
        <taxon>Terriglobia</taxon>
        <taxon>Terriglobales</taxon>
        <taxon>Acidobacteriaceae</taxon>
        <taxon>Candidatus Sulfuritelmatomonas</taxon>
    </lineage>
</organism>
<evidence type="ECO:0008006" key="4">
    <source>
        <dbReference type="Google" id="ProtNLM"/>
    </source>
</evidence>
<keyword evidence="1" id="KW-0732">Signal</keyword>
<evidence type="ECO:0000256" key="1">
    <source>
        <dbReference type="SAM" id="SignalP"/>
    </source>
</evidence>
<gene>
    <name evidence="2" type="ORF">SBA5_120013</name>
</gene>
<accession>A0A2N9L3M9</accession>
<dbReference type="Proteomes" id="UP000239735">
    <property type="component" value="Unassembled WGS sequence"/>
</dbReference>
<sequence>MTKRALQCILIGVLALTAAGCRGPSLDWNGTWKLDPARSNIPGPTLTLSLTPDGMFYSSGRSGSAKFRCDGKAYQAAETLTAFCTQKNSSDLEITTFRNGSKAGVSHWQLSSNGKMLTVDSEIFQPDRSPKPKETHFTRTSGSSGFTGGWRNVNPFDGLASILQISMGSNALHYSYPEKDIHADAFIDGTDAAIQDPSVSAGATVSLRERGPREFSVTTKLNGRATNAGYWQISADGRSLTDSYWEPGRPNEKAVLVYEKQ</sequence>
<dbReference type="PROSITE" id="PS51257">
    <property type="entry name" value="PROKAR_LIPOPROTEIN"/>
    <property type="match status" value="1"/>
</dbReference>
<reference evidence="3" key="1">
    <citation type="submission" date="2018-02" db="EMBL/GenBank/DDBJ databases">
        <authorList>
            <person name="Hausmann B."/>
        </authorList>
    </citation>
    <scope>NUCLEOTIDE SEQUENCE [LARGE SCALE GENOMIC DNA]</scope>
    <source>
        <strain evidence="3">Peat soil MAG SbA5</strain>
    </source>
</reference>
<evidence type="ECO:0000313" key="2">
    <source>
        <dbReference type="EMBL" id="SPE17937.1"/>
    </source>
</evidence>